<comment type="caution">
    <text evidence="1">The sequence shown here is derived from an EMBL/GenBank/DDBJ whole genome shotgun (WGS) entry which is preliminary data.</text>
</comment>
<gene>
    <name evidence="1" type="ORF">G7Y85_00820</name>
</gene>
<dbReference type="RefSeq" id="WP_166250718.1">
    <property type="nucleotide sequence ID" value="NZ_JAAMOW010000001.1"/>
</dbReference>
<dbReference type="PANTHER" id="PTHR33361:SF2">
    <property type="entry name" value="DUF885 DOMAIN-CONTAINING PROTEIN"/>
    <property type="match status" value="1"/>
</dbReference>
<evidence type="ECO:0000313" key="1">
    <source>
        <dbReference type="EMBL" id="NGY03297.1"/>
    </source>
</evidence>
<keyword evidence="2" id="KW-1185">Reference proteome</keyword>
<sequence>MPLYEPGILEQSLVAVDKAAVLATSVISNCIFWRSAHGKPIDGCLPDVSFEGAQRRAAMGRDILDLLRDVDDGRLPHEYALTAKLARFFAQAWSQDADRYWLAIDVMENTFYGPFVQTAYTGGFVFNELRAALSEFAFRRDGDGDRYLLLLSDVAHFLAQIHARTAGQAARGIRIHKPQLPGVRTLLAGLRDTAAASYPVNAARLAALSNADALAAEIRRRMDHLILPAFDALIVQLDERYESLAPDGVGMDKLPGGAAVYADLLRMHTTLDLTAEQVHAAGHARMARIQAEMGEVRKQLGFTGTEAAFAVHLRRQPGAIATSADDIGAKMRRHKDRVEARFDEFFARRSDWQCDLERLPAALESGMTWGYYSRPVGNEKRGLYYYNGSKLDSQAVIAAASLVFHELVPGHHLHLTSQMSNPHLSEFRRTCVVNAFNEGWAEYAATLAGEMGLYDDPYDRYGRLSQDAFLTCRLVVDTGMNVLGWSWEQARQYMREHTMCAEGEIESDTLRYACGIPAQSLAYKLGDEEILRMRQQVQTRLKEQFSFRDFHSAVLGCGALPLPTLEWHLQRVFPEAAA</sequence>
<dbReference type="InterPro" id="IPR010281">
    <property type="entry name" value="DUF885"/>
</dbReference>
<dbReference type="EMBL" id="JAAMOW010000001">
    <property type="protein sequence ID" value="NGY03297.1"/>
    <property type="molecule type" value="Genomic_DNA"/>
</dbReference>
<proteinExistence type="predicted"/>
<dbReference type="PANTHER" id="PTHR33361">
    <property type="entry name" value="GLR0591 PROTEIN"/>
    <property type="match status" value="1"/>
</dbReference>
<evidence type="ECO:0000313" key="2">
    <source>
        <dbReference type="Proteomes" id="UP000472676"/>
    </source>
</evidence>
<dbReference type="Proteomes" id="UP000472676">
    <property type="component" value="Unassembled WGS sequence"/>
</dbReference>
<reference evidence="1 2" key="1">
    <citation type="journal article" date="2014" name="Int. J. Syst. Evol. Microbiol.">
        <title>Solimonas terrae sp. nov., isolated from soil.</title>
        <authorList>
            <person name="Kim S.J."/>
            <person name="Moon J.Y."/>
            <person name="Weon H.Y."/>
            <person name="Ahn J.H."/>
            <person name="Chen W.M."/>
            <person name="Kwon S.W."/>
        </authorList>
    </citation>
    <scope>NUCLEOTIDE SEQUENCE [LARGE SCALE GENOMIC DNA]</scope>
    <source>
        <strain evidence="1 2">KIS83-12</strain>
    </source>
</reference>
<organism evidence="1 2">
    <name type="scientific">Solimonas terrae</name>
    <dbReference type="NCBI Taxonomy" id="1396819"/>
    <lineage>
        <taxon>Bacteria</taxon>
        <taxon>Pseudomonadati</taxon>
        <taxon>Pseudomonadota</taxon>
        <taxon>Gammaproteobacteria</taxon>
        <taxon>Nevskiales</taxon>
        <taxon>Nevskiaceae</taxon>
        <taxon>Solimonas</taxon>
    </lineage>
</organism>
<dbReference type="AlphaFoldDB" id="A0A6M2BMG3"/>
<name>A0A6M2BMG3_9GAMM</name>
<protein>
    <submittedName>
        <fullName evidence="1">DUF885 domain-containing protein</fullName>
    </submittedName>
</protein>
<dbReference type="Pfam" id="PF05960">
    <property type="entry name" value="DUF885"/>
    <property type="match status" value="1"/>
</dbReference>
<accession>A0A6M2BMG3</accession>